<feature type="region of interest" description="Disordered" evidence="11">
    <location>
        <begin position="214"/>
        <end position="237"/>
    </location>
</feature>
<evidence type="ECO:0000256" key="3">
    <source>
        <dbReference type="ARBA" id="ARBA00012054"/>
    </source>
</evidence>
<dbReference type="GO" id="GO:0046316">
    <property type="term" value="F:gluconokinase activity"/>
    <property type="evidence" value="ECO:0007669"/>
    <property type="project" value="UniProtKB-EC"/>
</dbReference>
<evidence type="ECO:0000313" key="13">
    <source>
        <dbReference type="EMBL" id="POW11969.1"/>
    </source>
</evidence>
<comment type="catalytic activity">
    <reaction evidence="10">
        <text>D-gluconate + ATP = 6-phospho-D-gluconate + ADP + H(+)</text>
        <dbReference type="Rhea" id="RHEA:19433"/>
        <dbReference type="ChEBI" id="CHEBI:15378"/>
        <dbReference type="ChEBI" id="CHEBI:18391"/>
        <dbReference type="ChEBI" id="CHEBI:30616"/>
        <dbReference type="ChEBI" id="CHEBI:58759"/>
        <dbReference type="ChEBI" id="CHEBI:456216"/>
        <dbReference type="EC" id="2.7.1.12"/>
    </reaction>
</comment>
<reference evidence="13 14" key="1">
    <citation type="submission" date="2017-12" db="EMBL/GenBank/DDBJ databases">
        <title>Gene loss provides genomic basis for host adaptation in cereal stripe rust fungi.</title>
        <authorList>
            <person name="Xia C."/>
        </authorList>
    </citation>
    <scope>NUCLEOTIDE SEQUENCE [LARGE SCALE GENOMIC DNA]</scope>
    <source>
        <strain evidence="13 14">93TX-2</strain>
    </source>
</reference>
<feature type="compositionally biased region" description="Polar residues" evidence="11">
    <location>
        <begin position="46"/>
        <end position="59"/>
    </location>
</feature>
<dbReference type="GO" id="GO:0005524">
    <property type="term" value="F:ATP binding"/>
    <property type="evidence" value="ECO:0007669"/>
    <property type="project" value="UniProtKB-KW"/>
</dbReference>
<sequence>MESAASTGSKLPQPPGPPNLGVQLSAEPSHPIVGSARPASLERSGDLSSIPPNMGTSFPPQRGDWTPCLSVSKRKTLIGNLPQDHIHSISWHPYHNTTLRERGLQWDKDDHGKIDVQLLLFGSKSAFGSELAKRLNIPFIDGDDLHPTSNIEKMKSGMPLDDLDREPWLNAIRIEALKIVKHPSLSSDQARSQSPAIVIACSALKRKYRDILRGSSSSGSETVGLSRTASPDVQGDPELIKQRLEKRKNHFMGSNLLGSQLDTLEEPDPQQENSDHSKIITIPLLSPAGCQPKSLEEMVDEALQELSKTTRFPMAPAQLTHQSSVELPSLDGLFNTEPDQLRDVLALLFEVSDSIENKLIPILREQTKENSLDSYSGLIDRCEEIVGNHFGIDEQVNFLGSHPRIGEVRGLSKLSSNEQGNQSDQGVLDRLKELNMLYEELYPGLRYVTYVNGRSRAEIVKEMEALLIEDKSTSPKIHFQDQEWHNELKRGISDVFRIAKSRSKSMIGVSSS</sequence>
<protein>
    <recommendedName>
        <fullName evidence="3">gluconokinase</fullName>
        <ecNumber evidence="3">2.7.1.12</ecNumber>
    </recommendedName>
    <alternativeName>
        <fullName evidence="9">Gluconate kinase</fullName>
    </alternativeName>
</protein>
<dbReference type="Pfam" id="PF09349">
    <property type="entry name" value="OHCU_decarbox"/>
    <property type="match status" value="1"/>
</dbReference>
<keyword evidence="5" id="KW-0808">Transferase</keyword>
<keyword evidence="7" id="KW-0418">Kinase</keyword>
<dbReference type="NCBIfam" id="TIGR01313">
    <property type="entry name" value="therm_gnt_kin"/>
    <property type="match status" value="1"/>
</dbReference>
<evidence type="ECO:0000256" key="11">
    <source>
        <dbReference type="SAM" id="MobiDB-lite"/>
    </source>
</evidence>
<keyword evidence="4" id="KW-0659">Purine metabolism</keyword>
<reference evidence="14" key="2">
    <citation type="journal article" date="2018" name="BMC Genomics">
        <title>Genomic insights into host adaptation between the wheat stripe rust pathogen (Puccinia striiformis f. sp. tritici) and the barley stripe rust pathogen (Puccinia striiformis f. sp. hordei).</title>
        <authorList>
            <person name="Xia C."/>
            <person name="Wang M."/>
            <person name="Yin C."/>
            <person name="Cornejo O.E."/>
            <person name="Hulbert S.H."/>
            <person name="Chen X."/>
        </authorList>
    </citation>
    <scope>NUCLEOTIDE SEQUENCE [LARGE SCALE GENOMIC DNA]</scope>
    <source>
        <strain evidence="14">93TX-2</strain>
    </source>
</reference>
<dbReference type="EMBL" id="PKSM01000107">
    <property type="protein sequence ID" value="POW11969.1"/>
    <property type="molecule type" value="Genomic_DNA"/>
</dbReference>
<dbReference type="InterPro" id="IPR027417">
    <property type="entry name" value="P-loop_NTPase"/>
</dbReference>
<dbReference type="Proteomes" id="UP000238274">
    <property type="component" value="Unassembled WGS sequence"/>
</dbReference>
<dbReference type="PANTHER" id="PTHR43442:SF3">
    <property type="entry name" value="GLUCONOKINASE-RELATED"/>
    <property type="match status" value="1"/>
</dbReference>
<dbReference type="UniPathway" id="UPA00792"/>
<dbReference type="GO" id="GO:0005737">
    <property type="term" value="C:cytoplasm"/>
    <property type="evidence" value="ECO:0007669"/>
    <property type="project" value="TreeGrafter"/>
</dbReference>
<dbReference type="InterPro" id="IPR036778">
    <property type="entry name" value="OHCU_decarboxylase_sf"/>
</dbReference>
<name>A0A2S4VR68_9BASI</name>
<comment type="caution">
    <text evidence="13">The sequence shown here is derived from an EMBL/GenBank/DDBJ whole genome shotgun (WGS) entry which is preliminary data.</text>
</comment>
<dbReference type="SUPFAM" id="SSF158694">
    <property type="entry name" value="UraD-Like"/>
    <property type="match status" value="1"/>
</dbReference>
<proteinExistence type="inferred from homology"/>
<keyword evidence="8" id="KW-0067">ATP-binding</keyword>
<dbReference type="VEuPathDB" id="FungiDB:PSTT_04335"/>
<dbReference type="CDD" id="cd02021">
    <property type="entry name" value="GntK"/>
    <property type="match status" value="1"/>
</dbReference>
<dbReference type="GO" id="GO:0005975">
    <property type="term" value="P:carbohydrate metabolic process"/>
    <property type="evidence" value="ECO:0007669"/>
    <property type="project" value="InterPro"/>
</dbReference>
<keyword evidence="14" id="KW-1185">Reference proteome</keyword>
<dbReference type="Gene3D" id="1.10.3330.10">
    <property type="entry name" value="Oxo-4-hydroxy-4-carboxy-5-ureidoimidazoline decarboxylase"/>
    <property type="match status" value="1"/>
</dbReference>
<feature type="compositionally biased region" description="Polar residues" evidence="11">
    <location>
        <begin position="221"/>
        <end position="231"/>
    </location>
</feature>
<dbReference type="Gene3D" id="3.40.50.300">
    <property type="entry name" value="P-loop containing nucleotide triphosphate hydrolases"/>
    <property type="match status" value="1"/>
</dbReference>
<dbReference type="GO" id="GO:0006144">
    <property type="term" value="P:purine nucleobase metabolic process"/>
    <property type="evidence" value="ECO:0007669"/>
    <property type="project" value="UniProtKB-KW"/>
</dbReference>
<dbReference type="OrthoDB" id="275177at2759"/>
<dbReference type="PANTHER" id="PTHR43442">
    <property type="entry name" value="GLUCONOKINASE-RELATED"/>
    <property type="match status" value="1"/>
</dbReference>
<gene>
    <name evidence="13" type="ORF">PSHT_08259</name>
</gene>
<feature type="compositionally biased region" description="Polar residues" evidence="11">
    <location>
        <begin position="1"/>
        <end position="10"/>
    </location>
</feature>
<keyword evidence="6" id="KW-0547">Nucleotide-binding</keyword>
<evidence type="ECO:0000256" key="7">
    <source>
        <dbReference type="ARBA" id="ARBA00022777"/>
    </source>
</evidence>
<evidence type="ECO:0000256" key="2">
    <source>
        <dbReference type="ARBA" id="ARBA00008420"/>
    </source>
</evidence>
<comment type="similarity">
    <text evidence="2">Belongs to the gluconokinase GntK/GntV family.</text>
</comment>
<comment type="pathway">
    <text evidence="1">Carbohydrate acid metabolism; D-gluconate degradation.</text>
</comment>
<organism evidence="13 14">
    <name type="scientific">Puccinia striiformis</name>
    <dbReference type="NCBI Taxonomy" id="27350"/>
    <lineage>
        <taxon>Eukaryota</taxon>
        <taxon>Fungi</taxon>
        <taxon>Dikarya</taxon>
        <taxon>Basidiomycota</taxon>
        <taxon>Pucciniomycotina</taxon>
        <taxon>Pucciniomycetes</taxon>
        <taxon>Pucciniales</taxon>
        <taxon>Pucciniaceae</taxon>
        <taxon>Puccinia</taxon>
    </lineage>
</organism>
<dbReference type="InterPro" id="IPR006001">
    <property type="entry name" value="Therm_gnt_kin"/>
</dbReference>
<evidence type="ECO:0000256" key="10">
    <source>
        <dbReference type="ARBA" id="ARBA00048090"/>
    </source>
</evidence>
<feature type="region of interest" description="Disordered" evidence="11">
    <location>
        <begin position="1"/>
        <end position="66"/>
    </location>
</feature>
<dbReference type="SUPFAM" id="SSF52540">
    <property type="entry name" value="P-loop containing nucleoside triphosphate hydrolases"/>
    <property type="match status" value="1"/>
</dbReference>
<evidence type="ECO:0000313" key="14">
    <source>
        <dbReference type="Proteomes" id="UP000238274"/>
    </source>
</evidence>
<evidence type="ECO:0000256" key="8">
    <source>
        <dbReference type="ARBA" id="ARBA00022840"/>
    </source>
</evidence>
<dbReference type="AlphaFoldDB" id="A0A2S4VR68"/>
<dbReference type="EC" id="2.7.1.12" evidence="3"/>
<evidence type="ECO:0000259" key="12">
    <source>
        <dbReference type="Pfam" id="PF09349"/>
    </source>
</evidence>
<dbReference type="VEuPathDB" id="FungiDB:PSHT_08259"/>
<feature type="domain" description="Oxo-4-hydroxy-4-carboxy-5-ureidoimidazoline decarboxylase" evidence="12">
    <location>
        <begin position="338"/>
        <end position="502"/>
    </location>
</feature>
<dbReference type="InterPro" id="IPR018020">
    <property type="entry name" value="OHCU_decarboxylase"/>
</dbReference>
<accession>A0A2S4VR68</accession>
<evidence type="ECO:0000256" key="4">
    <source>
        <dbReference type="ARBA" id="ARBA00022631"/>
    </source>
</evidence>
<evidence type="ECO:0000256" key="9">
    <source>
        <dbReference type="ARBA" id="ARBA00029835"/>
    </source>
</evidence>
<evidence type="ECO:0000256" key="5">
    <source>
        <dbReference type="ARBA" id="ARBA00022679"/>
    </source>
</evidence>
<reference evidence="14" key="3">
    <citation type="journal article" date="2018" name="Mol. Plant Microbe Interact.">
        <title>Genome sequence resources for the wheat stripe rust pathogen (Puccinia striiformis f. sp. tritici) and the barley stripe rust pathogen (Puccinia striiformis f. sp. hordei).</title>
        <authorList>
            <person name="Xia C."/>
            <person name="Wang M."/>
            <person name="Yin C."/>
            <person name="Cornejo O.E."/>
            <person name="Hulbert S.H."/>
            <person name="Chen X."/>
        </authorList>
    </citation>
    <scope>NUCLEOTIDE SEQUENCE [LARGE SCALE GENOMIC DNA]</scope>
    <source>
        <strain evidence="14">93TX-2</strain>
    </source>
</reference>
<evidence type="ECO:0000256" key="6">
    <source>
        <dbReference type="ARBA" id="ARBA00022741"/>
    </source>
</evidence>
<evidence type="ECO:0000256" key="1">
    <source>
        <dbReference type="ARBA" id="ARBA00004875"/>
    </source>
</evidence>